<dbReference type="PANTHER" id="PTHR43095:SF2">
    <property type="entry name" value="GLUCONOKINASE"/>
    <property type="match status" value="1"/>
</dbReference>
<comment type="similarity">
    <text evidence="1">Belongs to the FGGY kinase family.</text>
</comment>
<dbReference type="InterPro" id="IPR050406">
    <property type="entry name" value="FGGY_Carb_Kinase"/>
</dbReference>
<keyword evidence="2" id="KW-0808">Transferase</keyword>
<dbReference type="InterPro" id="IPR000577">
    <property type="entry name" value="Carb_kinase_FGGY"/>
</dbReference>
<dbReference type="Pfam" id="PF00370">
    <property type="entry name" value="FGGY_N"/>
    <property type="match status" value="1"/>
</dbReference>
<dbReference type="EMBL" id="FOMT01000003">
    <property type="protein sequence ID" value="SFE54276.1"/>
    <property type="molecule type" value="Genomic_DNA"/>
</dbReference>
<protein>
    <submittedName>
        <fullName evidence="6">Gluconokinase</fullName>
    </submittedName>
</protein>
<feature type="domain" description="Carbohydrate kinase FGGY N-terminal" evidence="4">
    <location>
        <begin position="4"/>
        <end position="247"/>
    </location>
</feature>
<gene>
    <name evidence="6" type="ORF">SAMN05216378_3484</name>
</gene>
<evidence type="ECO:0000313" key="6">
    <source>
        <dbReference type="EMBL" id="SFE54276.1"/>
    </source>
</evidence>
<dbReference type="Pfam" id="PF02782">
    <property type="entry name" value="FGGY_C"/>
    <property type="match status" value="1"/>
</dbReference>
<dbReference type="STRING" id="1045775.SAMN05216378_3484"/>
<reference evidence="7" key="1">
    <citation type="submission" date="2016-10" db="EMBL/GenBank/DDBJ databases">
        <authorList>
            <person name="Varghese N."/>
            <person name="Submissions S."/>
        </authorList>
    </citation>
    <scope>NUCLEOTIDE SEQUENCE [LARGE SCALE GENOMIC DNA]</scope>
    <source>
        <strain evidence="7">CGMCC 1.10784</strain>
    </source>
</reference>
<evidence type="ECO:0000256" key="3">
    <source>
        <dbReference type="ARBA" id="ARBA00022777"/>
    </source>
</evidence>
<dbReference type="CDD" id="cd07770">
    <property type="entry name" value="ASKHA_NBD_FGGY_GntK"/>
    <property type="match status" value="1"/>
</dbReference>
<dbReference type="Proteomes" id="UP000198855">
    <property type="component" value="Unassembled WGS sequence"/>
</dbReference>
<dbReference type="Gene3D" id="3.30.420.40">
    <property type="match status" value="2"/>
</dbReference>
<dbReference type="GO" id="GO:0005975">
    <property type="term" value="P:carbohydrate metabolic process"/>
    <property type="evidence" value="ECO:0007669"/>
    <property type="project" value="InterPro"/>
</dbReference>
<sequence length="489" mass="52938">MSKYVIGLDLGTTSAKACVFNRVGHLVAEAEGLVLSDYPQVGWVQQDAAAIERSAVLAVKHAVLKAGIAKDELSAIGFSAAMHSLVPVSGEGLPLSPAFIWSDGRGTDQVDRLTEEERQRFYSKTGTPIHPMAPFMKLLWMKETGFEPYHAAAYFMSIKEYLIYCWFGKRVIDYSMASATGLFNPSTLAWDEEILELAGIQAAQLSEIVAPVTLLGMIKEEIADEMGIASTVPAAIGAADGQLSNLGIGALLPGEVAVSVGTSGAIRQVTNEAKVSSRGETFCYSFTEDSYIIGGPTNNGGIALQWLKQLLNDQGSYESFLAEAGQSAPGAEGLLFLPYINGERAPLWNQRARGNFYGMTVAHTKAHYVRAVLEGITFNLYQIGRALEQLAGPSRKIYVNGGLARSPIWLQMMADIFDAEIYVSENHHSAAWGAAWLGLVAIGEEKDLASIKHNIPMGEAVLPNRENSQVYKAVYDRYEKLAAVITALF</sequence>
<evidence type="ECO:0000259" key="5">
    <source>
        <dbReference type="Pfam" id="PF02782"/>
    </source>
</evidence>
<organism evidence="6 7">
    <name type="scientific">Paenibacillus catalpae</name>
    <dbReference type="NCBI Taxonomy" id="1045775"/>
    <lineage>
        <taxon>Bacteria</taxon>
        <taxon>Bacillati</taxon>
        <taxon>Bacillota</taxon>
        <taxon>Bacilli</taxon>
        <taxon>Bacillales</taxon>
        <taxon>Paenibacillaceae</taxon>
        <taxon>Paenibacillus</taxon>
    </lineage>
</organism>
<dbReference type="PANTHER" id="PTHR43095">
    <property type="entry name" value="SUGAR KINASE"/>
    <property type="match status" value="1"/>
</dbReference>
<evidence type="ECO:0000259" key="4">
    <source>
        <dbReference type="Pfam" id="PF00370"/>
    </source>
</evidence>
<accession>A0A1I2BDU7</accession>
<feature type="domain" description="Carbohydrate kinase FGGY C-terminal" evidence="5">
    <location>
        <begin position="257"/>
        <end position="441"/>
    </location>
</feature>
<evidence type="ECO:0000313" key="7">
    <source>
        <dbReference type="Proteomes" id="UP000198855"/>
    </source>
</evidence>
<dbReference type="OrthoDB" id="9805576at2"/>
<proteinExistence type="inferred from homology"/>
<dbReference type="InterPro" id="IPR018484">
    <property type="entry name" value="FGGY_N"/>
</dbReference>
<evidence type="ECO:0000256" key="2">
    <source>
        <dbReference type="ARBA" id="ARBA00022679"/>
    </source>
</evidence>
<dbReference type="GO" id="GO:0016301">
    <property type="term" value="F:kinase activity"/>
    <property type="evidence" value="ECO:0007669"/>
    <property type="project" value="UniProtKB-KW"/>
</dbReference>
<keyword evidence="7" id="KW-1185">Reference proteome</keyword>
<dbReference type="InterPro" id="IPR043129">
    <property type="entry name" value="ATPase_NBD"/>
</dbReference>
<dbReference type="RefSeq" id="WP_091187379.1">
    <property type="nucleotide sequence ID" value="NZ_FOMT01000003.1"/>
</dbReference>
<dbReference type="InterPro" id="IPR018485">
    <property type="entry name" value="FGGY_C"/>
</dbReference>
<dbReference type="AlphaFoldDB" id="A0A1I2BDU7"/>
<dbReference type="PIRSF" id="PIRSF000538">
    <property type="entry name" value="GlpK"/>
    <property type="match status" value="1"/>
</dbReference>
<dbReference type="SUPFAM" id="SSF53067">
    <property type="entry name" value="Actin-like ATPase domain"/>
    <property type="match status" value="2"/>
</dbReference>
<evidence type="ECO:0000256" key="1">
    <source>
        <dbReference type="ARBA" id="ARBA00009156"/>
    </source>
</evidence>
<keyword evidence="3 6" id="KW-0418">Kinase</keyword>
<name>A0A1I2BDU7_9BACL</name>